<dbReference type="EMBL" id="CADCTN010000074">
    <property type="protein sequence ID" value="CAA9232109.1"/>
    <property type="molecule type" value="Genomic_DNA"/>
</dbReference>
<dbReference type="AlphaFoldDB" id="A0A6J4HUB2"/>
<dbReference type="Pfam" id="PF06441">
    <property type="entry name" value="EHN"/>
    <property type="match status" value="1"/>
</dbReference>
<dbReference type="InterPro" id="IPR016292">
    <property type="entry name" value="Epoxide_hydrolase"/>
</dbReference>
<dbReference type="InterPro" id="IPR029058">
    <property type="entry name" value="AB_hydrolase_fold"/>
</dbReference>
<feature type="active site" description="Nucleophile" evidence="4">
    <location>
        <position position="177"/>
    </location>
</feature>
<evidence type="ECO:0000256" key="1">
    <source>
        <dbReference type="ARBA" id="ARBA00010088"/>
    </source>
</evidence>
<sequence length="382" mass="41671">MKIEPFQIAIPQSELDDLLRRLRATRWPDEVEGAGWADGVPTAYLRPLVDHWATAFDWRAHEARLNAQPQFLTEIDGQQIHFVHVRSPRADAQPIIMTHGWPSTAFDFHAVIGPLTDPDAHGAVGAPAFHVVAPSIPGFGFSSPMRTDGWSIDRVASAWSVLMENLGYADFIAQGGDFGSVISPALARAVPDAVRGVHLNALLNGAGVDRSRPDPLAGLSAADIGAVEETEAWWAQRSAYARLQGTRPDTLAYALTDSPAGLLAWIADLEWAVGDDVLPGEVEVEKEELLAAASIYWFTNTAGTSARIYKEHGDLFGDTPYTATPTAIASFPRDGTRRAIAERHHNVVRFTEYDRGGHFAAVQAPDLLVEDLRQFVLDLGER</sequence>
<dbReference type="PANTHER" id="PTHR21661:SF35">
    <property type="entry name" value="EPOXIDE HYDROLASE"/>
    <property type="match status" value="1"/>
</dbReference>
<gene>
    <name evidence="6" type="ORF">AVDCRST_MAG52-1160</name>
</gene>
<dbReference type="PRINTS" id="PR00412">
    <property type="entry name" value="EPOXHYDRLASE"/>
</dbReference>
<dbReference type="EC" id="3.3.2.9" evidence="6"/>
<evidence type="ECO:0000259" key="5">
    <source>
        <dbReference type="Pfam" id="PF06441"/>
    </source>
</evidence>
<feature type="active site" description="Proton acceptor" evidence="4">
    <location>
        <position position="358"/>
    </location>
</feature>
<evidence type="ECO:0000256" key="2">
    <source>
        <dbReference type="ARBA" id="ARBA00022797"/>
    </source>
</evidence>
<dbReference type="Gene3D" id="3.40.50.1820">
    <property type="entry name" value="alpha/beta hydrolase"/>
    <property type="match status" value="1"/>
</dbReference>
<dbReference type="InterPro" id="IPR000639">
    <property type="entry name" value="Epox_hydrolase-like"/>
</dbReference>
<comment type="similarity">
    <text evidence="1">Belongs to the peptidase S33 family.</text>
</comment>
<dbReference type="PANTHER" id="PTHR21661">
    <property type="entry name" value="EPOXIDE HYDROLASE 1-RELATED"/>
    <property type="match status" value="1"/>
</dbReference>
<accession>A0A6J4HUB2</accession>
<evidence type="ECO:0000256" key="3">
    <source>
        <dbReference type="ARBA" id="ARBA00022801"/>
    </source>
</evidence>
<keyword evidence="3 6" id="KW-0378">Hydrolase</keyword>
<protein>
    <submittedName>
        <fullName evidence="6">Epoxide hydrolase</fullName>
        <ecNumber evidence="6">3.3.2.9</ecNumber>
    </submittedName>
</protein>
<name>A0A6J4HUB2_9ACTN</name>
<keyword evidence="2" id="KW-0058">Aromatic hydrocarbons catabolism</keyword>
<dbReference type="InterPro" id="IPR010497">
    <property type="entry name" value="Epoxide_hydro_N"/>
</dbReference>
<feature type="active site" description="Proton donor" evidence="4">
    <location>
        <position position="309"/>
    </location>
</feature>
<dbReference type="SUPFAM" id="SSF53474">
    <property type="entry name" value="alpha/beta-Hydrolases"/>
    <property type="match status" value="1"/>
</dbReference>
<dbReference type="GO" id="GO:0033961">
    <property type="term" value="F:cis-stilbene-oxide hydrolase activity"/>
    <property type="evidence" value="ECO:0007669"/>
    <property type="project" value="UniProtKB-EC"/>
</dbReference>
<evidence type="ECO:0000313" key="6">
    <source>
        <dbReference type="EMBL" id="CAA9232109.1"/>
    </source>
</evidence>
<feature type="domain" description="Epoxide hydrolase N-terminal" evidence="5">
    <location>
        <begin position="3"/>
        <end position="108"/>
    </location>
</feature>
<dbReference type="GO" id="GO:0097176">
    <property type="term" value="P:epoxide metabolic process"/>
    <property type="evidence" value="ECO:0007669"/>
    <property type="project" value="TreeGrafter"/>
</dbReference>
<proteinExistence type="inferred from homology"/>
<organism evidence="6">
    <name type="scientific">uncultured Blastococcus sp</name>
    <dbReference type="NCBI Taxonomy" id="217144"/>
    <lineage>
        <taxon>Bacteria</taxon>
        <taxon>Bacillati</taxon>
        <taxon>Actinomycetota</taxon>
        <taxon>Actinomycetes</taxon>
        <taxon>Geodermatophilales</taxon>
        <taxon>Geodermatophilaceae</taxon>
        <taxon>Blastococcus</taxon>
        <taxon>environmental samples</taxon>
    </lineage>
</organism>
<dbReference type="PIRSF" id="PIRSF001112">
    <property type="entry name" value="Epoxide_hydrolase"/>
    <property type="match status" value="1"/>
</dbReference>
<evidence type="ECO:0000256" key="4">
    <source>
        <dbReference type="PIRSR" id="PIRSR001112-1"/>
    </source>
</evidence>
<reference evidence="6" key="1">
    <citation type="submission" date="2020-02" db="EMBL/GenBank/DDBJ databases">
        <authorList>
            <person name="Meier V. D."/>
        </authorList>
    </citation>
    <scope>NUCLEOTIDE SEQUENCE</scope>
    <source>
        <strain evidence="6">AVDCRST_MAG52</strain>
    </source>
</reference>